<sequence length="192" mass="21475">MPDFVPKTPAWFDTRKAAQVVAFFALKAGGKINILRATKLVYLADRLSMQKRDYAITGDNYVSMPFGPVNTNTYDFMNGRGSRNADDWTSFIGKRVDNDLPLAKGIDAGSLDELSRSDIAILEETWANFSDIEKYQLAEWTHRFCPEWQNPGGSSIPIDFSTVYLKLGKADPAGMAEEIQAERKLKLDRLAG</sequence>
<dbReference type="Pfam" id="PF13274">
    <property type="entry name" value="SocA_Panacea"/>
    <property type="match status" value="1"/>
</dbReference>
<protein>
    <recommendedName>
        <fullName evidence="1">Antitoxin SocA-like Panacea domain-containing protein</fullName>
    </recommendedName>
</protein>
<proteinExistence type="predicted"/>
<feature type="domain" description="Antitoxin SocA-like Panacea" evidence="1">
    <location>
        <begin position="39"/>
        <end position="149"/>
    </location>
</feature>
<dbReference type="EMBL" id="AP023092">
    <property type="protein sequence ID" value="BCE34086.1"/>
    <property type="molecule type" value="Genomic_DNA"/>
</dbReference>
<dbReference type="InterPro" id="IPR025272">
    <property type="entry name" value="SocA_Panacea"/>
</dbReference>
<reference evidence="2" key="1">
    <citation type="submission" date="2020-05" db="EMBL/GenBank/DDBJ databases">
        <title>Complete genome sequence of Bradyrhizobium diazoefficiens XF2 isolated from soybean nodule.</title>
        <authorList>
            <person name="Noda R."/>
            <person name="Kakizaki K."/>
            <person name="Minamisawa K."/>
        </authorList>
    </citation>
    <scope>NUCLEOTIDE SEQUENCE</scope>
    <source>
        <strain evidence="2">XF2</strain>
    </source>
</reference>
<name>A0A809Y1P1_9BRAD</name>
<evidence type="ECO:0000313" key="2">
    <source>
        <dbReference type="EMBL" id="BCE34086.1"/>
    </source>
</evidence>
<evidence type="ECO:0000259" key="1">
    <source>
        <dbReference type="Pfam" id="PF13274"/>
    </source>
</evidence>
<accession>A0A809Y1P1</accession>
<dbReference type="AlphaFoldDB" id="A0A809Y1P1"/>
<organism evidence="2">
    <name type="scientific">Bradyrhizobium diazoefficiens</name>
    <dbReference type="NCBI Taxonomy" id="1355477"/>
    <lineage>
        <taxon>Bacteria</taxon>
        <taxon>Pseudomonadati</taxon>
        <taxon>Pseudomonadota</taxon>
        <taxon>Alphaproteobacteria</taxon>
        <taxon>Hyphomicrobiales</taxon>
        <taxon>Nitrobacteraceae</taxon>
        <taxon>Bradyrhizobium</taxon>
    </lineage>
</organism>
<gene>
    <name evidence="2" type="ORF">XF2B_78550</name>
</gene>